<evidence type="ECO:0000259" key="15">
    <source>
        <dbReference type="PROSITE" id="PS51188"/>
    </source>
</evidence>
<comment type="similarity">
    <text evidence="10 12">Belongs to the DnaJ family.</text>
</comment>
<comment type="cofactor">
    <cofactor evidence="12">
        <name>Zn(2+)</name>
        <dbReference type="ChEBI" id="CHEBI:29105"/>
    </cofactor>
    <text evidence="12">Binds 2 Zn(2+) ions per monomer.</text>
</comment>
<evidence type="ECO:0000256" key="1">
    <source>
        <dbReference type="ARBA" id="ARBA00022490"/>
    </source>
</evidence>
<feature type="domain" description="CR-type" evidence="15">
    <location>
        <begin position="133"/>
        <end position="211"/>
    </location>
</feature>
<sequence>MAPKRDYYEILGVERSAGEDEIKRAYRKLAFKYHPDQNPDDPEAESKFKEAAEAYEVLRDQDKRTRYDRFGHEGMGEFGSQGFSSPEDIFGAFGDIFSEFFGFGGAGRRGPRPHAGADLRYNLTINFREAAKGTEVTLRLPKQEVCPECDGSGASPGTSAETCQQCQGAGQVYQAQGFFRVAITCPVCRGEGRIIRSPCSECRGRGRVVREREIKVRVPAGVDDGSRLRLRGEGEAGGYGGPPGDLYVVISVQPDKIFRRQGQELVVTKEIGMVQATLGDKIEVETLDEPVSMEIPKGTQSGRVFQLAGLGLPQPGGTRRGDLLVEVIVKTPTNLSKKQEDLLREFARLEEEKPLKKVKRFFDKAKKVATGE</sequence>
<feature type="binding site" evidence="12">
    <location>
        <position position="149"/>
    </location>
    <ligand>
        <name>Zn(2+)</name>
        <dbReference type="ChEBI" id="CHEBI:29105"/>
        <label>1</label>
    </ligand>
</feature>
<evidence type="ECO:0000256" key="3">
    <source>
        <dbReference type="ARBA" id="ARBA00022723"/>
    </source>
</evidence>
<keyword evidence="4 12" id="KW-0677">Repeat</keyword>
<dbReference type="Pfam" id="PF00684">
    <property type="entry name" value="DnaJ_CXXCXGXG"/>
    <property type="match status" value="1"/>
</dbReference>
<comment type="subunit">
    <text evidence="12">Homodimer.</text>
</comment>
<evidence type="ECO:0000313" key="17">
    <source>
        <dbReference type="Proteomes" id="UP000007844"/>
    </source>
</evidence>
<dbReference type="Gene3D" id="2.60.260.20">
    <property type="entry name" value="Urease metallochaperone UreE, N-terminal domain"/>
    <property type="match status" value="2"/>
</dbReference>
<keyword evidence="6 12" id="KW-0862">Zinc</keyword>
<gene>
    <name evidence="12" type="primary">dnaJ</name>
    <name evidence="16" type="ORF">Desaf_2684</name>
</gene>
<dbReference type="SMART" id="SM00271">
    <property type="entry name" value="DnaJ"/>
    <property type="match status" value="1"/>
</dbReference>
<evidence type="ECO:0000313" key="16">
    <source>
        <dbReference type="EMBL" id="EGJ51000.1"/>
    </source>
</evidence>
<dbReference type="SUPFAM" id="SSF57938">
    <property type="entry name" value="DnaJ/Hsp40 cysteine-rich domain"/>
    <property type="match status" value="1"/>
</dbReference>
<dbReference type="SUPFAM" id="SSF49493">
    <property type="entry name" value="HSP40/DnaJ peptide-binding domain"/>
    <property type="match status" value="2"/>
</dbReference>
<evidence type="ECO:0000259" key="14">
    <source>
        <dbReference type="PROSITE" id="PS50076"/>
    </source>
</evidence>
<dbReference type="PROSITE" id="PS51188">
    <property type="entry name" value="ZF_CR"/>
    <property type="match status" value="1"/>
</dbReference>
<dbReference type="InterPro" id="IPR036410">
    <property type="entry name" value="HSP_DnaJ_Cys-rich_dom_sf"/>
</dbReference>
<dbReference type="Gene3D" id="2.10.230.10">
    <property type="entry name" value="Heat shock protein DnaJ, cysteine-rich domain"/>
    <property type="match status" value="1"/>
</dbReference>
<dbReference type="CDD" id="cd06257">
    <property type="entry name" value="DnaJ"/>
    <property type="match status" value="1"/>
</dbReference>
<feature type="repeat" description="CXXCXGXG motif" evidence="12">
    <location>
        <begin position="146"/>
        <end position="153"/>
    </location>
</feature>
<feature type="binding site" evidence="12">
    <location>
        <position position="146"/>
    </location>
    <ligand>
        <name>Zn(2+)</name>
        <dbReference type="ChEBI" id="CHEBI:29105"/>
        <label>1</label>
    </ligand>
</feature>
<evidence type="ECO:0000256" key="9">
    <source>
        <dbReference type="ARBA" id="ARBA00053423"/>
    </source>
</evidence>
<feature type="repeat" description="CXXCXGXG motif" evidence="12">
    <location>
        <begin position="163"/>
        <end position="170"/>
    </location>
</feature>
<dbReference type="PANTHER" id="PTHR43096:SF48">
    <property type="entry name" value="CHAPERONE PROTEIN DNAJ"/>
    <property type="match status" value="1"/>
</dbReference>
<dbReference type="Gene3D" id="1.10.287.110">
    <property type="entry name" value="DnaJ domain"/>
    <property type="match status" value="1"/>
</dbReference>
<dbReference type="Pfam" id="PF00226">
    <property type="entry name" value="DnaJ"/>
    <property type="match status" value="1"/>
</dbReference>
<feature type="binding site" evidence="12">
    <location>
        <position position="202"/>
    </location>
    <ligand>
        <name>Zn(2+)</name>
        <dbReference type="ChEBI" id="CHEBI:29105"/>
        <label>1</label>
    </ligand>
</feature>
<dbReference type="GO" id="GO:0005737">
    <property type="term" value="C:cytoplasm"/>
    <property type="evidence" value="ECO:0007669"/>
    <property type="project" value="UniProtKB-SubCell"/>
</dbReference>
<dbReference type="InterPro" id="IPR001305">
    <property type="entry name" value="HSP_DnaJ_Cys-rich_dom"/>
</dbReference>
<feature type="domain" description="J" evidence="14">
    <location>
        <begin position="6"/>
        <end position="71"/>
    </location>
</feature>
<feature type="repeat" description="CXXCXGXG motif" evidence="12">
    <location>
        <begin position="185"/>
        <end position="192"/>
    </location>
</feature>
<dbReference type="HAMAP" id="MF_01152">
    <property type="entry name" value="DnaJ"/>
    <property type="match status" value="1"/>
</dbReference>
<evidence type="ECO:0000256" key="2">
    <source>
        <dbReference type="ARBA" id="ARBA00022705"/>
    </source>
</evidence>
<dbReference type="Proteomes" id="UP000007844">
    <property type="component" value="Chromosome"/>
</dbReference>
<dbReference type="GO" id="GO:0051082">
    <property type="term" value="F:unfolded protein binding"/>
    <property type="evidence" value="ECO:0007669"/>
    <property type="project" value="UniProtKB-UniRule"/>
</dbReference>
<dbReference type="NCBIfam" id="TIGR02349">
    <property type="entry name" value="DnaJ_bact"/>
    <property type="match status" value="1"/>
</dbReference>
<dbReference type="eggNOG" id="COG0484">
    <property type="taxonomic scope" value="Bacteria"/>
</dbReference>
<feature type="binding site" evidence="12">
    <location>
        <position position="163"/>
    </location>
    <ligand>
        <name>Zn(2+)</name>
        <dbReference type="ChEBI" id="CHEBI:29105"/>
        <label>2</label>
    </ligand>
</feature>
<comment type="domain">
    <text evidence="12">The J domain is necessary and sufficient to stimulate DnaK ATPase activity. Zinc center 1 plays an important role in the autonomous, DnaK-independent chaperone activity of DnaJ. Zinc center 2 is essential for interaction with DnaK and for DnaJ activity.</text>
</comment>
<comment type="function">
    <text evidence="9 12">Participates actively in the response to hyperosmotic and heat shock by preventing the aggregation of stress-denatured proteins and by disaggregating proteins, also in an autonomous, DnaK-independent fashion. Unfolded proteins bind initially to DnaJ; upon interaction with the DnaJ-bound protein, DnaK hydrolyzes its bound ATP, resulting in the formation of a stable complex. GrpE releases ADP from DnaK; ATP binding to DnaK triggers the release of the substrate protein, thus completing the reaction cycle. Several rounds of ATP-dependent interactions between DnaJ, DnaK and GrpE are required for fully efficient folding. Also involved, together with DnaK and GrpE, in the DNA replication of plasmids through activation of initiation proteins.</text>
</comment>
<protein>
    <recommendedName>
        <fullName evidence="11 12">Chaperone protein DnaJ</fullName>
    </recommendedName>
</protein>
<dbReference type="InterPro" id="IPR002939">
    <property type="entry name" value="DnaJ_C"/>
</dbReference>
<keyword evidence="2 12" id="KW-0235">DNA replication</keyword>
<dbReference type="PANTHER" id="PTHR43096">
    <property type="entry name" value="DNAJ HOMOLOG 1, MITOCHONDRIAL-RELATED"/>
    <property type="match status" value="1"/>
</dbReference>
<feature type="binding site" evidence="12">
    <location>
        <position position="166"/>
    </location>
    <ligand>
        <name>Zn(2+)</name>
        <dbReference type="ChEBI" id="CHEBI:29105"/>
        <label>2</label>
    </ligand>
</feature>
<proteinExistence type="inferred from homology"/>
<keyword evidence="5 12" id="KW-0863">Zinc-finger</keyword>
<dbReference type="NCBIfam" id="NF008035">
    <property type="entry name" value="PRK10767.1"/>
    <property type="match status" value="1"/>
</dbReference>
<evidence type="ECO:0000256" key="11">
    <source>
        <dbReference type="ARBA" id="ARBA00067609"/>
    </source>
</evidence>
<dbReference type="FunFam" id="2.10.230.10:FF:000002">
    <property type="entry name" value="Molecular chaperone DnaJ"/>
    <property type="match status" value="1"/>
</dbReference>
<keyword evidence="7 12" id="KW-0346">Stress response</keyword>
<dbReference type="SUPFAM" id="SSF46565">
    <property type="entry name" value="Chaperone J-domain"/>
    <property type="match status" value="1"/>
</dbReference>
<dbReference type="KEGG" id="daf:Desaf_2684"/>
<evidence type="ECO:0000256" key="4">
    <source>
        <dbReference type="ARBA" id="ARBA00022737"/>
    </source>
</evidence>
<dbReference type="AlphaFoldDB" id="F3Z0J0"/>
<dbReference type="PRINTS" id="PR00625">
    <property type="entry name" value="JDOMAIN"/>
</dbReference>
<comment type="subcellular location">
    <subcellularLocation>
        <location evidence="12">Cytoplasm</location>
    </subcellularLocation>
</comment>
<dbReference type="GO" id="GO:0005524">
    <property type="term" value="F:ATP binding"/>
    <property type="evidence" value="ECO:0007669"/>
    <property type="project" value="InterPro"/>
</dbReference>
<dbReference type="CDD" id="cd10747">
    <property type="entry name" value="DnaJ_C"/>
    <property type="match status" value="1"/>
</dbReference>
<evidence type="ECO:0000256" key="6">
    <source>
        <dbReference type="ARBA" id="ARBA00022833"/>
    </source>
</evidence>
<feature type="zinc finger region" description="CR-type" evidence="13">
    <location>
        <begin position="133"/>
        <end position="211"/>
    </location>
</feature>
<evidence type="ECO:0000256" key="7">
    <source>
        <dbReference type="ARBA" id="ARBA00023016"/>
    </source>
</evidence>
<dbReference type="STRING" id="690850.Desaf_2684"/>
<dbReference type="NCBIfam" id="NF010894">
    <property type="entry name" value="PRK14301.1"/>
    <property type="match status" value="1"/>
</dbReference>
<evidence type="ECO:0000256" key="10">
    <source>
        <dbReference type="ARBA" id="ARBA00061004"/>
    </source>
</evidence>
<dbReference type="RefSeq" id="WP_014260687.1">
    <property type="nucleotide sequence ID" value="NC_016629.1"/>
</dbReference>
<dbReference type="GO" id="GO:0008270">
    <property type="term" value="F:zinc ion binding"/>
    <property type="evidence" value="ECO:0007669"/>
    <property type="project" value="UniProtKB-UniRule"/>
</dbReference>
<name>F3Z0J0_DESAF</name>
<accession>F3Z0J0</accession>
<dbReference type="GO" id="GO:0042026">
    <property type="term" value="P:protein refolding"/>
    <property type="evidence" value="ECO:0007669"/>
    <property type="project" value="TreeGrafter"/>
</dbReference>
<evidence type="ECO:0000256" key="12">
    <source>
        <dbReference type="HAMAP-Rule" id="MF_01152"/>
    </source>
</evidence>
<evidence type="ECO:0000256" key="8">
    <source>
        <dbReference type="ARBA" id="ARBA00023186"/>
    </source>
</evidence>
<feature type="binding site" evidence="12">
    <location>
        <position position="199"/>
    </location>
    <ligand>
        <name>Zn(2+)</name>
        <dbReference type="ChEBI" id="CHEBI:29105"/>
        <label>1</label>
    </ligand>
</feature>
<dbReference type="InterPro" id="IPR018253">
    <property type="entry name" value="DnaJ_domain_CS"/>
</dbReference>
<keyword evidence="17" id="KW-1185">Reference proteome</keyword>
<dbReference type="GO" id="GO:0031072">
    <property type="term" value="F:heat shock protein binding"/>
    <property type="evidence" value="ECO:0007669"/>
    <property type="project" value="InterPro"/>
</dbReference>
<dbReference type="FunFam" id="1.10.287.110:FF:000034">
    <property type="entry name" value="Chaperone protein DnaJ"/>
    <property type="match status" value="1"/>
</dbReference>
<dbReference type="GO" id="GO:0009408">
    <property type="term" value="P:response to heat"/>
    <property type="evidence" value="ECO:0007669"/>
    <property type="project" value="InterPro"/>
</dbReference>
<dbReference type="PROSITE" id="PS00636">
    <property type="entry name" value="DNAJ_1"/>
    <property type="match status" value="1"/>
</dbReference>
<dbReference type="InterPro" id="IPR036869">
    <property type="entry name" value="J_dom_sf"/>
</dbReference>
<dbReference type="InterPro" id="IPR008971">
    <property type="entry name" value="HSP40/DnaJ_pept-bd"/>
</dbReference>
<dbReference type="Pfam" id="PF01556">
    <property type="entry name" value="DnaJ_C"/>
    <property type="match status" value="1"/>
</dbReference>
<keyword evidence="3 12" id="KW-0479">Metal-binding</keyword>
<feature type="binding site" evidence="12">
    <location>
        <position position="188"/>
    </location>
    <ligand>
        <name>Zn(2+)</name>
        <dbReference type="ChEBI" id="CHEBI:29105"/>
        <label>2</label>
    </ligand>
</feature>
<dbReference type="InterPro" id="IPR012724">
    <property type="entry name" value="DnaJ"/>
</dbReference>
<dbReference type="EMBL" id="CP003221">
    <property type="protein sequence ID" value="EGJ51000.1"/>
    <property type="molecule type" value="Genomic_DNA"/>
</dbReference>
<dbReference type="GO" id="GO:0006260">
    <property type="term" value="P:DNA replication"/>
    <property type="evidence" value="ECO:0007669"/>
    <property type="project" value="UniProtKB-KW"/>
</dbReference>
<organism evidence="16 17">
    <name type="scientific">Desulfocurvibacter africanus subsp. africanus str. Walvis Bay</name>
    <dbReference type="NCBI Taxonomy" id="690850"/>
    <lineage>
        <taxon>Bacteria</taxon>
        <taxon>Pseudomonadati</taxon>
        <taxon>Thermodesulfobacteriota</taxon>
        <taxon>Desulfovibrionia</taxon>
        <taxon>Desulfovibrionales</taxon>
        <taxon>Desulfovibrionaceae</taxon>
        <taxon>Desulfocurvibacter</taxon>
    </lineage>
</organism>
<keyword evidence="8 12" id="KW-0143">Chaperone</keyword>
<dbReference type="PROSITE" id="PS50076">
    <property type="entry name" value="DNAJ_2"/>
    <property type="match status" value="1"/>
</dbReference>
<feature type="binding site" evidence="12">
    <location>
        <position position="185"/>
    </location>
    <ligand>
        <name>Zn(2+)</name>
        <dbReference type="ChEBI" id="CHEBI:29105"/>
        <label>2</label>
    </ligand>
</feature>
<feature type="repeat" description="CXXCXGXG motif" evidence="12">
    <location>
        <begin position="199"/>
        <end position="206"/>
    </location>
</feature>
<dbReference type="InterPro" id="IPR001623">
    <property type="entry name" value="DnaJ_domain"/>
</dbReference>
<keyword evidence="1 12" id="KW-0963">Cytoplasm</keyword>
<evidence type="ECO:0000256" key="5">
    <source>
        <dbReference type="ARBA" id="ARBA00022771"/>
    </source>
</evidence>
<dbReference type="FunFam" id="2.60.260.20:FF:000005">
    <property type="entry name" value="Chaperone protein dnaJ 1, mitochondrial"/>
    <property type="match status" value="1"/>
</dbReference>
<dbReference type="HOGENOM" id="CLU_017633_0_7_7"/>
<reference evidence="16 17" key="1">
    <citation type="journal article" date="2011" name="J. Bacteriol.">
        <title>Genome sequence of the mercury-methylating and pleomorphic Desulfovibrio africanus Strain Walvis Bay.</title>
        <authorList>
            <person name="Brown S.D."/>
            <person name="Wall J.D."/>
            <person name="Kucken A.M."/>
            <person name="Gilmour C.C."/>
            <person name="Podar M."/>
            <person name="Brandt C.C."/>
            <person name="Teshima H."/>
            <person name="Detter J.C."/>
            <person name="Han C.S."/>
            <person name="Land M.L."/>
            <person name="Lucas S."/>
            <person name="Han J."/>
            <person name="Pennacchio L."/>
            <person name="Nolan M."/>
            <person name="Pitluck S."/>
            <person name="Woyke T."/>
            <person name="Goodwin L."/>
            <person name="Palumbo A.V."/>
            <person name="Elias D.A."/>
        </authorList>
    </citation>
    <scope>NUCLEOTIDE SEQUENCE [LARGE SCALE GENOMIC DNA]</scope>
    <source>
        <strain evidence="16 17">Walvis Bay</strain>
    </source>
</reference>
<evidence type="ECO:0000256" key="13">
    <source>
        <dbReference type="PROSITE-ProRule" id="PRU00546"/>
    </source>
</evidence>